<proteinExistence type="predicted"/>
<dbReference type="AlphaFoldDB" id="A0AA38U8I1"/>
<feature type="signal peptide" evidence="1">
    <location>
        <begin position="1"/>
        <end position="20"/>
    </location>
</feature>
<evidence type="ECO:0000313" key="2">
    <source>
        <dbReference type="EMBL" id="KAJ3834357.1"/>
    </source>
</evidence>
<sequence length="195" mass="21732">MVALISILLVLLSTASVMLAAPTQSTKSIQPTQPIEVKLSLKRVHKSTTTFVEPDKLYRDGDETWSLQFTIVTADTKKDTITFSPAKEPGHRRHWTLKRHISQALGSSNIELGTLSFTTAKKQEEFLGSGTEQGELAAGKFEGSTRTSVIWSVIDRIPGYTKLEELRTATDNPMGYSRRIMEGKSFNVDNMLRRS</sequence>
<keyword evidence="1" id="KW-0732">Signal</keyword>
<gene>
    <name evidence="2" type="ORF">F5878DRAFT_664849</name>
</gene>
<protein>
    <submittedName>
        <fullName evidence="2">Uncharacterized protein</fullName>
    </submittedName>
</protein>
<evidence type="ECO:0000256" key="1">
    <source>
        <dbReference type="SAM" id="SignalP"/>
    </source>
</evidence>
<dbReference type="EMBL" id="MU806544">
    <property type="protein sequence ID" value="KAJ3834357.1"/>
    <property type="molecule type" value="Genomic_DNA"/>
</dbReference>
<dbReference type="Proteomes" id="UP001163846">
    <property type="component" value="Unassembled WGS sequence"/>
</dbReference>
<organism evidence="2 3">
    <name type="scientific">Lentinula raphanica</name>
    <dbReference type="NCBI Taxonomy" id="153919"/>
    <lineage>
        <taxon>Eukaryota</taxon>
        <taxon>Fungi</taxon>
        <taxon>Dikarya</taxon>
        <taxon>Basidiomycota</taxon>
        <taxon>Agaricomycotina</taxon>
        <taxon>Agaricomycetes</taxon>
        <taxon>Agaricomycetidae</taxon>
        <taxon>Agaricales</taxon>
        <taxon>Marasmiineae</taxon>
        <taxon>Omphalotaceae</taxon>
        <taxon>Lentinula</taxon>
    </lineage>
</organism>
<keyword evidence="3" id="KW-1185">Reference proteome</keyword>
<comment type="caution">
    <text evidence="2">The sequence shown here is derived from an EMBL/GenBank/DDBJ whole genome shotgun (WGS) entry which is preliminary data.</text>
</comment>
<reference evidence="2" key="1">
    <citation type="submission" date="2022-08" db="EMBL/GenBank/DDBJ databases">
        <authorList>
            <consortium name="DOE Joint Genome Institute"/>
            <person name="Min B."/>
            <person name="Riley R."/>
            <person name="Sierra-Patev S."/>
            <person name="Naranjo-Ortiz M."/>
            <person name="Looney B."/>
            <person name="Konkel Z."/>
            <person name="Slot J.C."/>
            <person name="Sakamoto Y."/>
            <person name="Steenwyk J.L."/>
            <person name="Rokas A."/>
            <person name="Carro J."/>
            <person name="Camarero S."/>
            <person name="Ferreira P."/>
            <person name="Molpeceres G."/>
            <person name="Ruiz-Duenas F.J."/>
            <person name="Serrano A."/>
            <person name="Henrissat B."/>
            <person name="Drula E."/>
            <person name="Hughes K.W."/>
            <person name="Mata J.L."/>
            <person name="Ishikawa N.K."/>
            <person name="Vargas-Isla R."/>
            <person name="Ushijima S."/>
            <person name="Smith C.A."/>
            <person name="Ahrendt S."/>
            <person name="Andreopoulos W."/>
            <person name="He G."/>
            <person name="Labutti K."/>
            <person name="Lipzen A."/>
            <person name="Ng V."/>
            <person name="Sandor L."/>
            <person name="Barry K."/>
            <person name="Martinez A.T."/>
            <person name="Xiao Y."/>
            <person name="Gibbons J.G."/>
            <person name="Terashima K."/>
            <person name="Hibbett D.S."/>
            <person name="Grigoriev I.V."/>
        </authorList>
    </citation>
    <scope>NUCLEOTIDE SEQUENCE</scope>
    <source>
        <strain evidence="2">TFB9207</strain>
    </source>
</reference>
<feature type="chain" id="PRO_5041438932" evidence="1">
    <location>
        <begin position="21"/>
        <end position="195"/>
    </location>
</feature>
<evidence type="ECO:0000313" key="3">
    <source>
        <dbReference type="Proteomes" id="UP001163846"/>
    </source>
</evidence>
<name>A0AA38U8I1_9AGAR</name>
<accession>A0AA38U8I1</accession>